<feature type="domain" description="Major facilitator superfamily (MFS) profile" evidence="7">
    <location>
        <begin position="66"/>
        <end position="503"/>
    </location>
</feature>
<feature type="region of interest" description="Disordered" evidence="5">
    <location>
        <begin position="1"/>
        <end position="52"/>
    </location>
</feature>
<reference evidence="8 9" key="1">
    <citation type="journal article" date="2015" name="Fungal Genet. Biol.">
        <title>Evolution of novel wood decay mechanisms in Agaricales revealed by the genome sequences of Fistulina hepatica and Cylindrobasidium torrendii.</title>
        <authorList>
            <person name="Floudas D."/>
            <person name="Held B.W."/>
            <person name="Riley R."/>
            <person name="Nagy L.G."/>
            <person name="Koehler G."/>
            <person name="Ransdell A.S."/>
            <person name="Younus H."/>
            <person name="Chow J."/>
            <person name="Chiniquy J."/>
            <person name="Lipzen A."/>
            <person name="Tritt A."/>
            <person name="Sun H."/>
            <person name="Haridas S."/>
            <person name="LaButti K."/>
            <person name="Ohm R.A."/>
            <person name="Kues U."/>
            <person name="Blanchette R.A."/>
            <person name="Grigoriev I.V."/>
            <person name="Minto R.E."/>
            <person name="Hibbett D.S."/>
        </authorList>
    </citation>
    <scope>NUCLEOTIDE SEQUENCE [LARGE SCALE GENOMIC DNA]</scope>
    <source>
        <strain evidence="8 9">FP15055 ss-10</strain>
    </source>
</reference>
<feature type="transmembrane region" description="Helical" evidence="6">
    <location>
        <begin position="467"/>
        <end position="487"/>
    </location>
</feature>
<dbReference type="GO" id="GO:0005886">
    <property type="term" value="C:plasma membrane"/>
    <property type="evidence" value="ECO:0007669"/>
    <property type="project" value="TreeGrafter"/>
</dbReference>
<accession>A0A0D7BPB2</accession>
<dbReference type="GO" id="GO:0022857">
    <property type="term" value="F:transmembrane transporter activity"/>
    <property type="evidence" value="ECO:0007669"/>
    <property type="project" value="InterPro"/>
</dbReference>
<dbReference type="InterPro" id="IPR036259">
    <property type="entry name" value="MFS_trans_sf"/>
</dbReference>
<evidence type="ECO:0000313" key="9">
    <source>
        <dbReference type="Proteomes" id="UP000054007"/>
    </source>
</evidence>
<sequence length="503" mass="55672">MQTSAFTKDETVSRDGTLEGIPADVEKAPTAENASSSEKEKDDPFQVFLDEHDDPQRKPEWRKWLIIAVISAGSFCVTALSSIAASTETQLGEEFNSSHTVTILSISLFVLGLGLGPMLVGPLSEVYGRDPIYMTSYFLMFVFIFPAAFAQHIAVVLVFRFLQGFTGSAFLSVAGGSVSDLWDNKHMANPMAFYTMSPFLGPVMGPMIGGFINQNTTWRWTYRVMLIWAFLEWVAIVFLVPETYAPAILKKKAAKLRKTTGDDRYWAPLDRSGIKISRAIVVSCYKPFELMFYDRMPLLLNMWCALALGILYLDFQAFPIIFMRVHGFNQQMTGLTYIGIGVGMLISYASQPYWNNVLRRAAEESHGAPPPEVRLRSGEVGAICLPVGLYFMAFTTYKHVHWVLPIIGSAFVGAGIYFIFVSVFTYLVVAYRPIAASAMASNTAMRCTWAAAFPLFATPMYNRLGTVGATALLAGLATLMAPLPFVFGRIGGKLRARSRFAAK</sequence>
<evidence type="ECO:0000256" key="6">
    <source>
        <dbReference type="SAM" id="Phobius"/>
    </source>
</evidence>
<comment type="subcellular location">
    <subcellularLocation>
        <location evidence="1">Membrane</location>
        <topology evidence="1">Multi-pass membrane protein</topology>
    </subcellularLocation>
</comment>
<dbReference type="FunFam" id="1.20.1250.20:FF:000082">
    <property type="entry name" value="MFS multidrug transporter, putative"/>
    <property type="match status" value="1"/>
</dbReference>
<keyword evidence="4 6" id="KW-0472">Membrane</keyword>
<keyword evidence="9" id="KW-1185">Reference proteome</keyword>
<dbReference type="Proteomes" id="UP000054007">
    <property type="component" value="Unassembled WGS sequence"/>
</dbReference>
<feature type="transmembrane region" description="Helical" evidence="6">
    <location>
        <begin position="191"/>
        <end position="212"/>
    </location>
</feature>
<name>A0A0D7BPB2_9AGAR</name>
<dbReference type="PROSITE" id="PS50850">
    <property type="entry name" value="MFS"/>
    <property type="match status" value="1"/>
</dbReference>
<evidence type="ECO:0000259" key="7">
    <source>
        <dbReference type="PROSITE" id="PS50850"/>
    </source>
</evidence>
<dbReference type="PANTHER" id="PTHR23502">
    <property type="entry name" value="MAJOR FACILITATOR SUPERFAMILY"/>
    <property type="match status" value="1"/>
</dbReference>
<protein>
    <submittedName>
        <fullName evidence="8">MFS general substrate transporter</fullName>
    </submittedName>
</protein>
<dbReference type="InterPro" id="IPR020846">
    <property type="entry name" value="MFS_dom"/>
</dbReference>
<feature type="transmembrane region" description="Helical" evidence="6">
    <location>
        <begin position="64"/>
        <end position="85"/>
    </location>
</feature>
<feature type="transmembrane region" description="Helical" evidence="6">
    <location>
        <begin position="406"/>
        <end position="431"/>
    </location>
</feature>
<keyword evidence="2 6" id="KW-0812">Transmembrane</keyword>
<keyword evidence="3 6" id="KW-1133">Transmembrane helix</keyword>
<evidence type="ECO:0000256" key="1">
    <source>
        <dbReference type="ARBA" id="ARBA00004141"/>
    </source>
</evidence>
<dbReference type="Pfam" id="PF07690">
    <property type="entry name" value="MFS_1"/>
    <property type="match status" value="1"/>
</dbReference>
<feature type="transmembrane region" description="Helical" evidence="6">
    <location>
        <begin position="224"/>
        <end position="249"/>
    </location>
</feature>
<feature type="transmembrane region" description="Helical" evidence="6">
    <location>
        <begin position="132"/>
        <end position="155"/>
    </location>
</feature>
<organism evidence="8 9">
    <name type="scientific">Cylindrobasidium torrendii FP15055 ss-10</name>
    <dbReference type="NCBI Taxonomy" id="1314674"/>
    <lineage>
        <taxon>Eukaryota</taxon>
        <taxon>Fungi</taxon>
        <taxon>Dikarya</taxon>
        <taxon>Basidiomycota</taxon>
        <taxon>Agaricomycotina</taxon>
        <taxon>Agaricomycetes</taxon>
        <taxon>Agaricomycetidae</taxon>
        <taxon>Agaricales</taxon>
        <taxon>Marasmiineae</taxon>
        <taxon>Physalacriaceae</taxon>
        <taxon>Cylindrobasidium</taxon>
    </lineage>
</organism>
<dbReference type="OrthoDB" id="3561359at2759"/>
<evidence type="ECO:0000256" key="5">
    <source>
        <dbReference type="SAM" id="MobiDB-lite"/>
    </source>
</evidence>
<dbReference type="Gene3D" id="1.20.1250.20">
    <property type="entry name" value="MFS general substrate transporter like domains"/>
    <property type="match status" value="1"/>
</dbReference>
<evidence type="ECO:0000256" key="3">
    <source>
        <dbReference type="ARBA" id="ARBA00022989"/>
    </source>
</evidence>
<evidence type="ECO:0000256" key="2">
    <source>
        <dbReference type="ARBA" id="ARBA00022692"/>
    </source>
</evidence>
<feature type="transmembrane region" description="Helical" evidence="6">
    <location>
        <begin position="334"/>
        <end position="354"/>
    </location>
</feature>
<dbReference type="EMBL" id="KN880445">
    <property type="protein sequence ID" value="KIY72252.1"/>
    <property type="molecule type" value="Genomic_DNA"/>
</dbReference>
<evidence type="ECO:0000256" key="4">
    <source>
        <dbReference type="ARBA" id="ARBA00023136"/>
    </source>
</evidence>
<dbReference type="AlphaFoldDB" id="A0A0D7BPB2"/>
<feature type="compositionally biased region" description="Basic and acidic residues" evidence="5">
    <location>
        <begin position="7"/>
        <end position="17"/>
    </location>
</feature>
<dbReference type="InterPro" id="IPR011701">
    <property type="entry name" value="MFS"/>
</dbReference>
<evidence type="ECO:0000313" key="8">
    <source>
        <dbReference type="EMBL" id="KIY72252.1"/>
    </source>
</evidence>
<gene>
    <name evidence="8" type="ORF">CYLTODRAFT_434804</name>
</gene>
<proteinExistence type="predicted"/>
<dbReference type="CDD" id="cd17323">
    <property type="entry name" value="MFS_Tpo1_MDR_like"/>
    <property type="match status" value="1"/>
</dbReference>
<dbReference type="STRING" id="1314674.A0A0D7BPB2"/>
<dbReference type="PANTHER" id="PTHR23502:SF7">
    <property type="entry name" value="DRUG_PROTON ANTIPORTER YHK8-RELATED"/>
    <property type="match status" value="1"/>
</dbReference>
<feature type="transmembrane region" description="Helical" evidence="6">
    <location>
        <begin position="97"/>
        <end position="120"/>
    </location>
</feature>
<feature type="transmembrane region" description="Helical" evidence="6">
    <location>
        <begin position="298"/>
        <end position="322"/>
    </location>
</feature>
<dbReference type="SUPFAM" id="SSF103473">
    <property type="entry name" value="MFS general substrate transporter"/>
    <property type="match status" value="1"/>
</dbReference>